<sequence>MAGPVLLLQGQADTVVTPAMTDQVAHALHRTGSTVDYRTYPGLGHDTYPGQISGIDDGAMPDILAWIADRFSVPPE</sequence>
<dbReference type="Proteomes" id="UP000680206">
    <property type="component" value="Unassembled WGS sequence"/>
</dbReference>
<proteinExistence type="predicted"/>
<evidence type="ECO:0000313" key="3">
    <source>
        <dbReference type="Proteomes" id="UP000680206"/>
    </source>
</evidence>
<feature type="domain" description="Peptidase S9 prolyl oligopeptidase catalytic" evidence="1">
    <location>
        <begin position="3"/>
        <end position="52"/>
    </location>
</feature>
<accession>A0ABS3S3A8</accession>
<gene>
    <name evidence="2" type="ORF">J4709_38465</name>
</gene>
<dbReference type="Gene3D" id="3.40.50.1820">
    <property type="entry name" value="alpha/beta hydrolase"/>
    <property type="match status" value="1"/>
</dbReference>
<dbReference type="Pfam" id="PF00326">
    <property type="entry name" value="Peptidase_S9"/>
    <property type="match status" value="1"/>
</dbReference>
<name>A0ABS3S3A8_9ACTN</name>
<evidence type="ECO:0000259" key="1">
    <source>
        <dbReference type="Pfam" id="PF00326"/>
    </source>
</evidence>
<comment type="caution">
    <text evidence="2">The sequence shown here is derived from an EMBL/GenBank/DDBJ whole genome shotgun (WGS) entry which is preliminary data.</text>
</comment>
<dbReference type="SUPFAM" id="SSF53474">
    <property type="entry name" value="alpha/beta-Hydrolases"/>
    <property type="match status" value="1"/>
</dbReference>
<reference evidence="2 3" key="1">
    <citation type="submission" date="2021-03" db="EMBL/GenBank/DDBJ databases">
        <title>Actinomadura violae sp. nov., isolated from lichen in Thailand.</title>
        <authorList>
            <person name="Kanchanasin P."/>
            <person name="Saeng-In P."/>
            <person name="Phongsopitanun W."/>
            <person name="Yuki M."/>
            <person name="Kudo T."/>
            <person name="Ohkuma M."/>
            <person name="Tanasupawat S."/>
        </authorList>
    </citation>
    <scope>NUCLEOTIDE SEQUENCE [LARGE SCALE GENOMIC DNA]</scope>
    <source>
        <strain evidence="2 3">LCR2-06</strain>
    </source>
</reference>
<keyword evidence="3" id="KW-1185">Reference proteome</keyword>
<organism evidence="2 3">
    <name type="scientific">Actinomadura violacea</name>
    <dbReference type="NCBI Taxonomy" id="2819934"/>
    <lineage>
        <taxon>Bacteria</taxon>
        <taxon>Bacillati</taxon>
        <taxon>Actinomycetota</taxon>
        <taxon>Actinomycetes</taxon>
        <taxon>Streptosporangiales</taxon>
        <taxon>Thermomonosporaceae</taxon>
        <taxon>Actinomadura</taxon>
    </lineage>
</organism>
<evidence type="ECO:0000313" key="2">
    <source>
        <dbReference type="EMBL" id="MBO2463470.1"/>
    </source>
</evidence>
<dbReference type="InterPro" id="IPR029058">
    <property type="entry name" value="AB_hydrolase_fold"/>
</dbReference>
<protein>
    <submittedName>
        <fullName evidence="2">Prolyl oligopeptidase family serine peptidase</fullName>
    </submittedName>
</protein>
<dbReference type="InterPro" id="IPR001375">
    <property type="entry name" value="Peptidase_S9_cat"/>
</dbReference>
<dbReference type="EMBL" id="JAGEPF010000028">
    <property type="protein sequence ID" value="MBO2463470.1"/>
    <property type="molecule type" value="Genomic_DNA"/>
</dbReference>